<gene>
    <name evidence="2" type="ORF">DAPPUDRAFT_114104</name>
</gene>
<keyword evidence="3" id="KW-1185">Reference proteome</keyword>
<accession>E9HH17</accession>
<dbReference type="Proteomes" id="UP000000305">
    <property type="component" value="Unassembled WGS sequence"/>
</dbReference>
<keyword evidence="1" id="KW-0812">Transmembrane</keyword>
<dbReference type="OrthoDB" id="425619at2759"/>
<protein>
    <submittedName>
        <fullName evidence="2">Uncharacterized protein</fullName>
    </submittedName>
</protein>
<organism evidence="2 3">
    <name type="scientific">Daphnia pulex</name>
    <name type="common">Water flea</name>
    <dbReference type="NCBI Taxonomy" id="6669"/>
    <lineage>
        <taxon>Eukaryota</taxon>
        <taxon>Metazoa</taxon>
        <taxon>Ecdysozoa</taxon>
        <taxon>Arthropoda</taxon>
        <taxon>Crustacea</taxon>
        <taxon>Branchiopoda</taxon>
        <taxon>Diplostraca</taxon>
        <taxon>Cladocera</taxon>
        <taxon>Anomopoda</taxon>
        <taxon>Daphniidae</taxon>
        <taxon>Daphnia</taxon>
    </lineage>
</organism>
<name>E9HH17_DAPPU</name>
<dbReference type="HOGENOM" id="CLU_1620681_0_0_1"/>
<evidence type="ECO:0000256" key="1">
    <source>
        <dbReference type="SAM" id="Phobius"/>
    </source>
</evidence>
<reference evidence="2 3" key="1">
    <citation type="journal article" date="2011" name="Science">
        <title>The ecoresponsive genome of Daphnia pulex.</title>
        <authorList>
            <person name="Colbourne J.K."/>
            <person name="Pfrender M.E."/>
            <person name="Gilbert D."/>
            <person name="Thomas W.K."/>
            <person name="Tucker A."/>
            <person name="Oakley T.H."/>
            <person name="Tokishita S."/>
            <person name="Aerts A."/>
            <person name="Arnold G.J."/>
            <person name="Basu M.K."/>
            <person name="Bauer D.J."/>
            <person name="Caceres C.E."/>
            <person name="Carmel L."/>
            <person name="Casola C."/>
            <person name="Choi J.H."/>
            <person name="Detter J.C."/>
            <person name="Dong Q."/>
            <person name="Dusheyko S."/>
            <person name="Eads B.D."/>
            <person name="Frohlich T."/>
            <person name="Geiler-Samerotte K.A."/>
            <person name="Gerlach D."/>
            <person name="Hatcher P."/>
            <person name="Jogdeo S."/>
            <person name="Krijgsveld J."/>
            <person name="Kriventseva E.V."/>
            <person name="Kultz D."/>
            <person name="Laforsch C."/>
            <person name="Lindquist E."/>
            <person name="Lopez J."/>
            <person name="Manak J.R."/>
            <person name="Muller J."/>
            <person name="Pangilinan J."/>
            <person name="Patwardhan R.P."/>
            <person name="Pitluck S."/>
            <person name="Pritham E.J."/>
            <person name="Rechtsteiner A."/>
            <person name="Rho M."/>
            <person name="Rogozin I.B."/>
            <person name="Sakarya O."/>
            <person name="Salamov A."/>
            <person name="Schaack S."/>
            <person name="Shapiro H."/>
            <person name="Shiga Y."/>
            <person name="Skalitzky C."/>
            <person name="Smith Z."/>
            <person name="Souvorov A."/>
            <person name="Sung W."/>
            <person name="Tang Z."/>
            <person name="Tsuchiya D."/>
            <person name="Tu H."/>
            <person name="Vos H."/>
            <person name="Wang M."/>
            <person name="Wolf Y.I."/>
            <person name="Yamagata H."/>
            <person name="Yamada T."/>
            <person name="Ye Y."/>
            <person name="Shaw J.R."/>
            <person name="Andrews J."/>
            <person name="Crease T.J."/>
            <person name="Tang H."/>
            <person name="Lucas S.M."/>
            <person name="Robertson H.M."/>
            <person name="Bork P."/>
            <person name="Koonin E.V."/>
            <person name="Zdobnov E.M."/>
            <person name="Grigoriev I.V."/>
            <person name="Lynch M."/>
            <person name="Boore J.L."/>
        </authorList>
    </citation>
    <scope>NUCLEOTIDE SEQUENCE [LARGE SCALE GENOMIC DNA]</scope>
</reference>
<dbReference type="KEGG" id="dpx:DAPPUDRAFT_114104"/>
<dbReference type="AlphaFoldDB" id="E9HH17"/>
<evidence type="ECO:0000313" key="3">
    <source>
        <dbReference type="Proteomes" id="UP000000305"/>
    </source>
</evidence>
<dbReference type="EMBL" id="GL732644">
    <property type="protein sequence ID" value="EFX68982.1"/>
    <property type="molecule type" value="Genomic_DNA"/>
</dbReference>
<keyword evidence="1" id="KW-1133">Transmembrane helix</keyword>
<evidence type="ECO:0000313" key="2">
    <source>
        <dbReference type="EMBL" id="EFX68982.1"/>
    </source>
</evidence>
<feature type="transmembrane region" description="Helical" evidence="1">
    <location>
        <begin position="133"/>
        <end position="154"/>
    </location>
</feature>
<proteinExistence type="predicted"/>
<keyword evidence="1" id="KW-0472">Membrane</keyword>
<sequence length="164" mass="18217">MEECVLGLDALYQHNFAIDGHEKRAYRVRGSDQSNNRRDPVVVIQKNLVLPPFAACLMESGGDGANFPPGTSFYTQFIDVSRQIAGRNLPWPQVNARLFNRSGVGSPLLESMLGCSVGLVLAHSFWLAGCHILSGYCFFFFHCSYVFVFARLMLEKSRASHVGP</sequence>
<dbReference type="InParanoid" id="E9HH17"/>